<proteinExistence type="predicted"/>
<name>A0A2V0QJB3_PSESF</name>
<evidence type="ECO:0000313" key="1">
    <source>
        <dbReference type="EMBL" id="GBH12907.1"/>
    </source>
</evidence>
<protein>
    <submittedName>
        <fullName evidence="1">Uncharacterized protein</fullName>
    </submittedName>
</protein>
<comment type="caution">
    <text evidence="1">The sequence shown here is derived from an EMBL/GenBank/DDBJ whole genome shotgun (WGS) entry which is preliminary data.</text>
</comment>
<evidence type="ECO:0000313" key="2">
    <source>
        <dbReference type="Proteomes" id="UP000247480"/>
    </source>
</evidence>
<gene>
    <name evidence="1" type="ORF">KPSA1_06383</name>
</gene>
<reference evidence="1 2" key="1">
    <citation type="submission" date="2018-04" db="EMBL/GenBank/DDBJ databases">
        <title>Draft genome sequence of Pseudomonas syringae pv. actinidiae biovar 1 strains isolated from kiwifruit in Kagawa prefecture.</title>
        <authorList>
            <person name="Tabuchi M."/>
            <person name="Saito M."/>
            <person name="Fujiwara S."/>
            <person name="Sasa N."/>
            <person name="Akimitsu K."/>
            <person name="Gomi K."/>
            <person name="Konishi-Sugita S."/>
            <person name="Hamano K."/>
            <person name="Kataoka I."/>
        </authorList>
    </citation>
    <scope>NUCLEOTIDE SEQUENCE [LARGE SCALE GENOMIC DNA]</scope>
    <source>
        <strain evidence="1 2">MAFF212206</strain>
    </source>
</reference>
<dbReference type="EMBL" id="BGJZ01000323">
    <property type="protein sequence ID" value="GBH12907.1"/>
    <property type="molecule type" value="Genomic_DNA"/>
</dbReference>
<accession>A0A2V0QJB3</accession>
<dbReference type="Proteomes" id="UP000247480">
    <property type="component" value="Unassembled WGS sequence"/>
</dbReference>
<sequence length="46" mass="5264">MAPQCDAERHELISVRENTYRADAPRRHAVLDAPRPVPNLRRSANL</sequence>
<organism evidence="1 2">
    <name type="scientific">Pseudomonas syringae pv. actinidiae</name>
    <dbReference type="NCBI Taxonomy" id="103796"/>
    <lineage>
        <taxon>Bacteria</taxon>
        <taxon>Pseudomonadati</taxon>
        <taxon>Pseudomonadota</taxon>
        <taxon>Gammaproteobacteria</taxon>
        <taxon>Pseudomonadales</taxon>
        <taxon>Pseudomonadaceae</taxon>
        <taxon>Pseudomonas</taxon>
        <taxon>Pseudomonas syringae</taxon>
    </lineage>
</organism>
<dbReference type="AlphaFoldDB" id="A0A2V0QJB3"/>